<dbReference type="AlphaFoldDB" id="A0A2R5EPB1"/>
<feature type="transmembrane region" description="Helical" evidence="7">
    <location>
        <begin position="76"/>
        <end position="97"/>
    </location>
</feature>
<evidence type="ECO:0000256" key="5">
    <source>
        <dbReference type="ARBA" id="ARBA00022989"/>
    </source>
</evidence>
<dbReference type="Proteomes" id="UP000245202">
    <property type="component" value="Unassembled WGS sequence"/>
</dbReference>
<keyword evidence="10" id="KW-1185">Reference proteome</keyword>
<dbReference type="InterPro" id="IPR035906">
    <property type="entry name" value="MetI-like_sf"/>
</dbReference>
<feature type="transmembrane region" description="Helical" evidence="7">
    <location>
        <begin position="12"/>
        <end position="39"/>
    </location>
</feature>
<feature type="domain" description="ABC transmembrane type-1" evidence="8">
    <location>
        <begin position="72"/>
        <end position="286"/>
    </location>
</feature>
<dbReference type="Gene3D" id="1.10.3720.10">
    <property type="entry name" value="MetI-like"/>
    <property type="match status" value="1"/>
</dbReference>
<dbReference type="InterPro" id="IPR051393">
    <property type="entry name" value="ABC_transporter_permease"/>
</dbReference>
<evidence type="ECO:0000256" key="2">
    <source>
        <dbReference type="ARBA" id="ARBA00022448"/>
    </source>
</evidence>
<name>A0A2R5EPB1_9BACL</name>
<dbReference type="GO" id="GO:0055085">
    <property type="term" value="P:transmembrane transport"/>
    <property type="evidence" value="ECO:0007669"/>
    <property type="project" value="InterPro"/>
</dbReference>
<evidence type="ECO:0000256" key="7">
    <source>
        <dbReference type="RuleBase" id="RU363032"/>
    </source>
</evidence>
<evidence type="ECO:0000313" key="10">
    <source>
        <dbReference type="Proteomes" id="UP000245202"/>
    </source>
</evidence>
<protein>
    <submittedName>
        <fullName evidence="9">Sugar ABC transporter permease</fullName>
    </submittedName>
</protein>
<feature type="transmembrane region" description="Helical" evidence="7">
    <location>
        <begin position="211"/>
        <end position="233"/>
    </location>
</feature>
<evidence type="ECO:0000256" key="4">
    <source>
        <dbReference type="ARBA" id="ARBA00022692"/>
    </source>
</evidence>
<keyword evidence="5 7" id="KW-1133">Transmembrane helix</keyword>
<evidence type="ECO:0000256" key="6">
    <source>
        <dbReference type="ARBA" id="ARBA00023136"/>
    </source>
</evidence>
<proteinExistence type="inferred from homology"/>
<dbReference type="InterPro" id="IPR000515">
    <property type="entry name" value="MetI-like"/>
</dbReference>
<evidence type="ECO:0000256" key="3">
    <source>
        <dbReference type="ARBA" id="ARBA00022475"/>
    </source>
</evidence>
<feature type="transmembrane region" description="Helical" evidence="7">
    <location>
        <begin position="265"/>
        <end position="290"/>
    </location>
</feature>
<reference evidence="9 10" key="1">
    <citation type="submission" date="2017-08" db="EMBL/GenBank/DDBJ databases">
        <title>Substantial Increase in Enzyme Production by Combined Drug-Resistance Mutations in Paenibacillus agaridevorans.</title>
        <authorList>
            <person name="Tanaka Y."/>
            <person name="Funane K."/>
            <person name="Hosaka T."/>
            <person name="Shiwa Y."/>
            <person name="Fujita N."/>
            <person name="Miyazaki T."/>
            <person name="Yoshikawa H."/>
            <person name="Murakami K."/>
            <person name="Kasahara K."/>
            <person name="Inaoka T."/>
            <person name="Hiraga Y."/>
            <person name="Ochi K."/>
        </authorList>
    </citation>
    <scope>NUCLEOTIDE SEQUENCE [LARGE SCALE GENOMIC DNA]</scope>
    <source>
        <strain evidence="9 10">T-3040</strain>
    </source>
</reference>
<evidence type="ECO:0000259" key="8">
    <source>
        <dbReference type="PROSITE" id="PS50928"/>
    </source>
</evidence>
<comment type="subcellular location">
    <subcellularLocation>
        <location evidence="1 7">Cell membrane</location>
        <topology evidence="1 7">Multi-pass membrane protein</topology>
    </subcellularLocation>
</comment>
<evidence type="ECO:0000313" key="9">
    <source>
        <dbReference type="EMBL" id="GBG08512.1"/>
    </source>
</evidence>
<dbReference type="EMBL" id="BDQX01000171">
    <property type="protein sequence ID" value="GBG08512.1"/>
    <property type="molecule type" value="Genomic_DNA"/>
</dbReference>
<gene>
    <name evidence="9" type="ORF">PAT3040_03098</name>
</gene>
<evidence type="ECO:0000256" key="1">
    <source>
        <dbReference type="ARBA" id="ARBA00004651"/>
    </source>
</evidence>
<dbReference type="Pfam" id="PF00528">
    <property type="entry name" value="BPD_transp_1"/>
    <property type="match status" value="1"/>
</dbReference>
<accession>A0A2R5EPB1</accession>
<feature type="transmembrane region" description="Helical" evidence="7">
    <location>
        <begin position="109"/>
        <end position="129"/>
    </location>
</feature>
<keyword evidence="6 7" id="KW-0472">Membrane</keyword>
<comment type="caution">
    <text evidence="9">The sequence shown here is derived from an EMBL/GenBank/DDBJ whole genome shotgun (WGS) entry which is preliminary data.</text>
</comment>
<dbReference type="PANTHER" id="PTHR30193">
    <property type="entry name" value="ABC TRANSPORTER PERMEASE PROTEIN"/>
    <property type="match status" value="1"/>
</dbReference>
<feature type="transmembrane region" description="Helical" evidence="7">
    <location>
        <begin position="159"/>
        <end position="182"/>
    </location>
</feature>
<organism evidence="9 10">
    <name type="scientific">Paenibacillus agaridevorans</name>
    <dbReference type="NCBI Taxonomy" id="171404"/>
    <lineage>
        <taxon>Bacteria</taxon>
        <taxon>Bacillati</taxon>
        <taxon>Bacillota</taxon>
        <taxon>Bacilli</taxon>
        <taxon>Bacillales</taxon>
        <taxon>Paenibacillaceae</taxon>
        <taxon>Paenibacillus</taxon>
    </lineage>
</organism>
<dbReference type="SUPFAM" id="SSF161098">
    <property type="entry name" value="MetI-like"/>
    <property type="match status" value="1"/>
</dbReference>
<dbReference type="PROSITE" id="PS50928">
    <property type="entry name" value="ABC_TM1"/>
    <property type="match status" value="1"/>
</dbReference>
<keyword evidence="4 7" id="KW-0812">Transmembrane</keyword>
<keyword evidence="2 7" id="KW-0813">Transport</keyword>
<keyword evidence="3" id="KW-1003">Cell membrane</keyword>
<dbReference type="GO" id="GO:0005886">
    <property type="term" value="C:plasma membrane"/>
    <property type="evidence" value="ECO:0007669"/>
    <property type="project" value="UniProtKB-SubCell"/>
</dbReference>
<comment type="similarity">
    <text evidence="7">Belongs to the binding-protein-dependent transport system permease family.</text>
</comment>
<dbReference type="CDD" id="cd06261">
    <property type="entry name" value="TM_PBP2"/>
    <property type="match status" value="1"/>
</dbReference>
<sequence length="296" mass="33143">MLKMTMSRKEHFILAGFLAPAIIVYTTFLLGPVLGSFFYSLTNWNGLYQTMDFVGLRNFVNLMEDGVFAKAIRNTMIFTVFVVLIQNAIGVPLALAMDSRIRSKQVLKTLFFVPAILSPLVVGYTWTYIYEPQNGVLNTILRTVGLTGWEQSWLGDPQFALYSIVVMAVWQFSGYSMVIYLANLQTIPGDLYEAADIDGAGKWQQFKSITFPLLAPSITINIVLSSIGTLKAFDIIYVTTKGGPYYATETMTTLLFSTAFTKSSFGYGTAMGVVMFFFVFIISLAQILLLRRREVH</sequence>
<dbReference type="PANTHER" id="PTHR30193:SF37">
    <property type="entry name" value="INNER MEMBRANE ABC TRANSPORTER PERMEASE PROTEIN YCJO"/>
    <property type="match status" value="1"/>
</dbReference>